<evidence type="ECO:0000259" key="9">
    <source>
        <dbReference type="Pfam" id="PF01883"/>
    </source>
</evidence>
<dbReference type="Proteomes" id="UP000885806">
    <property type="component" value="Unassembled WGS sequence"/>
</dbReference>
<evidence type="ECO:0000313" key="10">
    <source>
        <dbReference type="EMBL" id="HHI88932.1"/>
    </source>
</evidence>
<proteinExistence type="inferred from homology"/>
<evidence type="ECO:0000256" key="1">
    <source>
        <dbReference type="ARBA" id="ARBA00022723"/>
    </source>
</evidence>
<evidence type="ECO:0000256" key="6">
    <source>
        <dbReference type="ARBA" id="ARBA00024036"/>
    </source>
</evidence>
<dbReference type="InterPro" id="IPR033756">
    <property type="entry name" value="YlxH/NBP35"/>
</dbReference>
<dbReference type="HAMAP" id="MF_02040">
    <property type="entry name" value="Mrp_NBP35"/>
    <property type="match status" value="1"/>
</dbReference>
<keyword evidence="4 7" id="KW-0408">Iron</keyword>
<dbReference type="GO" id="GO:0046872">
    <property type="term" value="F:metal ion binding"/>
    <property type="evidence" value="ECO:0007669"/>
    <property type="project" value="UniProtKB-KW"/>
</dbReference>
<dbReference type="GO" id="GO:0005524">
    <property type="term" value="F:ATP binding"/>
    <property type="evidence" value="ECO:0007669"/>
    <property type="project" value="UniProtKB-UniRule"/>
</dbReference>
<keyword evidence="2 7" id="KW-0547">Nucleotide-binding</keyword>
<comment type="similarity">
    <text evidence="6 7">Belongs to the Mrp/NBP35 ATP-binding proteins family.</text>
</comment>
<dbReference type="AlphaFoldDB" id="A0A7V5NX88"/>
<evidence type="ECO:0000256" key="5">
    <source>
        <dbReference type="ARBA" id="ARBA00023014"/>
    </source>
</evidence>
<accession>A0A7V5NX88</accession>
<dbReference type="Pfam" id="PF10609">
    <property type="entry name" value="ParA"/>
    <property type="match status" value="1"/>
</dbReference>
<dbReference type="EMBL" id="DROP01000213">
    <property type="protein sequence ID" value="HHI88932.1"/>
    <property type="molecule type" value="Genomic_DNA"/>
</dbReference>
<protein>
    <recommendedName>
        <fullName evidence="7">Iron-sulfur cluster carrier protein</fullName>
    </recommendedName>
</protein>
<comment type="subunit">
    <text evidence="7">Homodimer.</text>
</comment>
<dbReference type="InterPro" id="IPR034904">
    <property type="entry name" value="FSCA_dom_sf"/>
</dbReference>
<comment type="function">
    <text evidence="7">Binds and transfers iron-sulfur (Fe-S) clusters to target apoproteins. Can hydrolyze ATP.</text>
</comment>
<organism evidence="10">
    <name type="scientific">Hellea balneolensis</name>
    <dbReference type="NCBI Taxonomy" id="287478"/>
    <lineage>
        <taxon>Bacteria</taxon>
        <taxon>Pseudomonadati</taxon>
        <taxon>Pseudomonadota</taxon>
        <taxon>Alphaproteobacteria</taxon>
        <taxon>Maricaulales</taxon>
        <taxon>Robiginitomaculaceae</taxon>
        <taxon>Hellea</taxon>
    </lineage>
</organism>
<evidence type="ECO:0000256" key="3">
    <source>
        <dbReference type="ARBA" id="ARBA00022840"/>
    </source>
</evidence>
<evidence type="ECO:0000256" key="8">
    <source>
        <dbReference type="SAM" id="MobiDB-lite"/>
    </source>
</evidence>
<dbReference type="InterPro" id="IPR027417">
    <property type="entry name" value="P-loop_NTPase"/>
</dbReference>
<keyword evidence="3 7" id="KW-0067">ATP-binding</keyword>
<evidence type="ECO:0000256" key="4">
    <source>
        <dbReference type="ARBA" id="ARBA00023004"/>
    </source>
</evidence>
<comment type="caution">
    <text evidence="10">The sequence shown here is derived from an EMBL/GenBank/DDBJ whole genome shotgun (WGS) entry which is preliminary data.</text>
</comment>
<dbReference type="InterPro" id="IPR002744">
    <property type="entry name" value="MIP18-like"/>
</dbReference>
<dbReference type="Gene3D" id="3.30.300.130">
    <property type="entry name" value="Fe-S cluster assembly (FSCA)"/>
    <property type="match status" value="1"/>
</dbReference>
<gene>
    <name evidence="10" type="ORF">ENK01_03170</name>
</gene>
<dbReference type="PANTHER" id="PTHR42961">
    <property type="entry name" value="IRON-SULFUR PROTEIN NUBPL"/>
    <property type="match status" value="1"/>
</dbReference>
<keyword evidence="7" id="KW-0378">Hydrolase</keyword>
<dbReference type="CDD" id="cd02037">
    <property type="entry name" value="Mrp_NBP35"/>
    <property type="match status" value="1"/>
</dbReference>
<dbReference type="PANTHER" id="PTHR42961:SF2">
    <property type="entry name" value="IRON-SULFUR PROTEIN NUBPL"/>
    <property type="match status" value="1"/>
</dbReference>
<sequence>MFKKLSKKKVLEALDKVPHPKAGKGVVSAGAITDVAINDGMVHVTLQIAQGTAGIMEGVRKKCEEAVSRLPGVKQARVVMTAHSGPAREADPRRAPAAGQNQAPRKPGGPRFGHGHRPPPTPEPIKGIKRILAIASGKGGVGKSTTSINLAAAFRKQGWTVGVLDCDIYGPSVQRMLGEGGKADFTKDDRIRPVTRHGMKAMSMGYLVPEGTATVWRGPMVIGAVQQLLNGVEWAEDGDLDVLVVDLPPGTGDAQLTLVQTVPLTGAVIVSTPQDIALIDAKKAHNMFEKTGTPVLGMIENMSTFICPNCGEHTDIFGHGGARETAEKLGIPFLGEVPLHLDIRTHADDGTPIVLAEPDSEHAKRYMDMATKLMAEMAG</sequence>
<feature type="domain" description="MIP18 family-like" evidence="9">
    <location>
        <begin position="7"/>
        <end position="77"/>
    </location>
</feature>
<evidence type="ECO:0000256" key="7">
    <source>
        <dbReference type="HAMAP-Rule" id="MF_02040"/>
    </source>
</evidence>
<evidence type="ECO:0000256" key="2">
    <source>
        <dbReference type="ARBA" id="ARBA00022741"/>
    </source>
</evidence>
<dbReference type="SUPFAM" id="SSF117916">
    <property type="entry name" value="Fe-S cluster assembly (FSCA) domain-like"/>
    <property type="match status" value="1"/>
</dbReference>
<dbReference type="GO" id="GO:0016887">
    <property type="term" value="F:ATP hydrolysis activity"/>
    <property type="evidence" value="ECO:0007669"/>
    <property type="project" value="UniProtKB-UniRule"/>
</dbReference>
<dbReference type="FunFam" id="3.40.50.300:FF:000418">
    <property type="entry name" value="Iron-sulfur cluster carrier protein"/>
    <property type="match status" value="1"/>
</dbReference>
<keyword evidence="5 7" id="KW-0411">Iron-sulfur</keyword>
<dbReference type="Pfam" id="PF01883">
    <property type="entry name" value="FeS_assembly_P"/>
    <property type="match status" value="1"/>
</dbReference>
<dbReference type="InterPro" id="IPR044304">
    <property type="entry name" value="NUBPL-like"/>
</dbReference>
<dbReference type="SUPFAM" id="SSF52540">
    <property type="entry name" value="P-loop containing nucleoside triphosphate hydrolases"/>
    <property type="match status" value="1"/>
</dbReference>
<feature type="binding site" evidence="7">
    <location>
        <begin position="137"/>
        <end position="144"/>
    </location>
    <ligand>
        <name>ATP</name>
        <dbReference type="ChEBI" id="CHEBI:30616"/>
    </ligand>
</feature>
<reference evidence="10" key="1">
    <citation type="journal article" date="2020" name="mSystems">
        <title>Genome- and Community-Level Interaction Insights into Carbon Utilization and Element Cycling Functions of Hydrothermarchaeota in Hydrothermal Sediment.</title>
        <authorList>
            <person name="Zhou Z."/>
            <person name="Liu Y."/>
            <person name="Xu W."/>
            <person name="Pan J."/>
            <person name="Luo Z.H."/>
            <person name="Li M."/>
        </authorList>
    </citation>
    <scope>NUCLEOTIDE SEQUENCE [LARGE SCALE GENOMIC DNA]</scope>
    <source>
        <strain evidence="10">HyVt-538</strain>
    </source>
</reference>
<keyword evidence="1 7" id="KW-0479">Metal-binding</keyword>
<name>A0A7V5NX88_9PROT</name>
<dbReference type="InterPro" id="IPR019591">
    <property type="entry name" value="Mrp/NBP35_ATP-bd"/>
</dbReference>
<feature type="region of interest" description="Disordered" evidence="8">
    <location>
        <begin position="83"/>
        <end position="123"/>
    </location>
</feature>
<dbReference type="GO" id="GO:0051539">
    <property type="term" value="F:4 iron, 4 sulfur cluster binding"/>
    <property type="evidence" value="ECO:0007669"/>
    <property type="project" value="TreeGrafter"/>
</dbReference>
<dbReference type="GO" id="GO:0140663">
    <property type="term" value="F:ATP-dependent FeS chaperone activity"/>
    <property type="evidence" value="ECO:0007669"/>
    <property type="project" value="InterPro"/>
</dbReference>
<dbReference type="Gene3D" id="3.40.50.300">
    <property type="entry name" value="P-loop containing nucleotide triphosphate hydrolases"/>
    <property type="match status" value="1"/>
</dbReference>
<dbReference type="GO" id="GO:0016226">
    <property type="term" value="P:iron-sulfur cluster assembly"/>
    <property type="evidence" value="ECO:0007669"/>
    <property type="project" value="InterPro"/>
</dbReference>